<dbReference type="AlphaFoldDB" id="A0A6A6HVH4"/>
<evidence type="ECO:0000256" key="5">
    <source>
        <dbReference type="ARBA" id="ARBA00022989"/>
    </source>
</evidence>
<evidence type="ECO:0000256" key="8">
    <source>
        <dbReference type="SAM" id="Phobius"/>
    </source>
</evidence>
<evidence type="ECO:0000256" key="4">
    <source>
        <dbReference type="ARBA" id="ARBA00022692"/>
    </source>
</evidence>
<dbReference type="GO" id="GO:0015606">
    <property type="term" value="F:spermidine transmembrane transporter activity"/>
    <property type="evidence" value="ECO:0007669"/>
    <property type="project" value="TreeGrafter"/>
</dbReference>
<feature type="transmembrane region" description="Helical" evidence="8">
    <location>
        <begin position="122"/>
        <end position="149"/>
    </location>
</feature>
<dbReference type="EMBL" id="ML987210">
    <property type="protein sequence ID" value="KAF2241732.1"/>
    <property type="molecule type" value="Genomic_DNA"/>
</dbReference>
<dbReference type="InterPro" id="IPR001734">
    <property type="entry name" value="Na/solute_symporter"/>
</dbReference>
<dbReference type="OrthoDB" id="6132759at2759"/>
<name>A0A6A6HVH4_9PLEO</name>
<evidence type="ECO:0000256" key="3">
    <source>
        <dbReference type="ARBA" id="ARBA00022448"/>
    </source>
</evidence>
<keyword evidence="5 8" id="KW-1133">Transmembrane helix</keyword>
<evidence type="ECO:0000313" key="9">
    <source>
        <dbReference type="EMBL" id="KAF2241732.1"/>
    </source>
</evidence>
<dbReference type="PANTHER" id="PTHR48086">
    <property type="entry name" value="SODIUM/PROLINE SYMPORTER-RELATED"/>
    <property type="match status" value="1"/>
</dbReference>
<dbReference type="Proteomes" id="UP000800094">
    <property type="component" value="Unassembled WGS sequence"/>
</dbReference>
<keyword evidence="4 8" id="KW-0812">Transmembrane</keyword>
<dbReference type="GeneID" id="54573580"/>
<feature type="transmembrane region" description="Helical" evidence="8">
    <location>
        <begin position="161"/>
        <end position="192"/>
    </location>
</feature>
<evidence type="ECO:0000256" key="7">
    <source>
        <dbReference type="SAM" id="MobiDB-lite"/>
    </source>
</evidence>
<organism evidence="9 10">
    <name type="scientific">Trematosphaeria pertusa</name>
    <dbReference type="NCBI Taxonomy" id="390896"/>
    <lineage>
        <taxon>Eukaryota</taxon>
        <taxon>Fungi</taxon>
        <taxon>Dikarya</taxon>
        <taxon>Ascomycota</taxon>
        <taxon>Pezizomycotina</taxon>
        <taxon>Dothideomycetes</taxon>
        <taxon>Pleosporomycetidae</taxon>
        <taxon>Pleosporales</taxon>
        <taxon>Massarineae</taxon>
        <taxon>Trematosphaeriaceae</taxon>
        <taxon>Trematosphaeria</taxon>
    </lineage>
</organism>
<comment type="similarity">
    <text evidence="2">Belongs to the sodium:solute symporter (SSF) (TC 2.A.21) family.</text>
</comment>
<gene>
    <name evidence="9" type="ORF">BU26DRAFT_169464</name>
</gene>
<reference evidence="9" key="1">
    <citation type="journal article" date="2020" name="Stud. Mycol.">
        <title>101 Dothideomycetes genomes: a test case for predicting lifestyles and emergence of pathogens.</title>
        <authorList>
            <person name="Haridas S."/>
            <person name="Albert R."/>
            <person name="Binder M."/>
            <person name="Bloem J."/>
            <person name="Labutti K."/>
            <person name="Salamov A."/>
            <person name="Andreopoulos B."/>
            <person name="Baker S."/>
            <person name="Barry K."/>
            <person name="Bills G."/>
            <person name="Bluhm B."/>
            <person name="Cannon C."/>
            <person name="Castanera R."/>
            <person name="Culley D."/>
            <person name="Daum C."/>
            <person name="Ezra D."/>
            <person name="Gonzalez J."/>
            <person name="Henrissat B."/>
            <person name="Kuo A."/>
            <person name="Liang C."/>
            <person name="Lipzen A."/>
            <person name="Lutzoni F."/>
            <person name="Magnuson J."/>
            <person name="Mondo S."/>
            <person name="Nolan M."/>
            <person name="Ohm R."/>
            <person name="Pangilinan J."/>
            <person name="Park H.-J."/>
            <person name="Ramirez L."/>
            <person name="Alfaro M."/>
            <person name="Sun H."/>
            <person name="Tritt A."/>
            <person name="Yoshinaga Y."/>
            <person name="Zwiers L.-H."/>
            <person name="Turgeon B."/>
            <person name="Goodwin S."/>
            <person name="Spatafora J."/>
            <person name="Crous P."/>
            <person name="Grigoriev I."/>
        </authorList>
    </citation>
    <scope>NUCLEOTIDE SEQUENCE</scope>
    <source>
        <strain evidence="9">CBS 122368</strain>
    </source>
</reference>
<dbReference type="PROSITE" id="PS50283">
    <property type="entry name" value="NA_SOLUT_SYMP_3"/>
    <property type="match status" value="1"/>
</dbReference>
<feature type="transmembrane region" description="Helical" evidence="8">
    <location>
        <begin position="20"/>
        <end position="40"/>
    </location>
</feature>
<feature type="transmembrane region" description="Helical" evidence="8">
    <location>
        <begin position="91"/>
        <end position="110"/>
    </location>
</feature>
<accession>A0A6A6HVH4</accession>
<feature type="transmembrane region" description="Helical" evidence="8">
    <location>
        <begin position="239"/>
        <end position="260"/>
    </location>
</feature>
<dbReference type="Gene3D" id="1.20.1730.10">
    <property type="entry name" value="Sodium/glucose cotransporter"/>
    <property type="match status" value="1"/>
</dbReference>
<proteinExistence type="inferred from homology"/>
<evidence type="ECO:0008006" key="11">
    <source>
        <dbReference type="Google" id="ProtNLM"/>
    </source>
</evidence>
<feature type="transmembrane region" description="Helical" evidence="8">
    <location>
        <begin position="212"/>
        <end position="233"/>
    </location>
</feature>
<comment type="subcellular location">
    <subcellularLocation>
        <location evidence="1">Membrane</location>
        <topology evidence="1">Multi-pass membrane protein</topology>
    </subcellularLocation>
</comment>
<feature type="compositionally biased region" description="Basic and acidic residues" evidence="7">
    <location>
        <begin position="373"/>
        <end position="384"/>
    </location>
</feature>
<dbReference type="InterPro" id="IPR038377">
    <property type="entry name" value="Na/Glc_symporter_sf"/>
</dbReference>
<feature type="transmembrane region" description="Helical" evidence="8">
    <location>
        <begin position="313"/>
        <end position="344"/>
    </location>
</feature>
<evidence type="ECO:0000256" key="1">
    <source>
        <dbReference type="ARBA" id="ARBA00004141"/>
    </source>
</evidence>
<evidence type="ECO:0000313" key="10">
    <source>
        <dbReference type="Proteomes" id="UP000800094"/>
    </source>
</evidence>
<dbReference type="RefSeq" id="XP_033676736.1">
    <property type="nucleotide sequence ID" value="XM_033820250.1"/>
</dbReference>
<evidence type="ECO:0000256" key="6">
    <source>
        <dbReference type="ARBA" id="ARBA00023136"/>
    </source>
</evidence>
<dbReference type="InterPro" id="IPR050277">
    <property type="entry name" value="Sodium:Solute_Symporter"/>
</dbReference>
<protein>
    <recommendedName>
        <fullName evidence="11">Urea transporter</fullName>
    </recommendedName>
</protein>
<feature type="transmembrane region" description="Helical" evidence="8">
    <location>
        <begin position="52"/>
        <end position="71"/>
    </location>
</feature>
<feature type="region of interest" description="Disordered" evidence="7">
    <location>
        <begin position="370"/>
        <end position="390"/>
    </location>
</feature>
<keyword evidence="10" id="KW-1185">Reference proteome</keyword>
<evidence type="ECO:0000256" key="2">
    <source>
        <dbReference type="ARBA" id="ARBA00006434"/>
    </source>
</evidence>
<sequence>MVAELSGLQQIITALTGLDGLPAVIVECAVTTIYTSLGGFKVSFITDNIQGAMVVGLIILGVISVGAETHIDRSLIKESGFLNSSLLGWQLIYILPVAILTNDFFISGFWMRTFASRTDKDLWIGVTIASVAVCIILTLVGISGLLAAWSGAWPLGDADNGYLAFFLLLAQLPAWVVGVILVMTVSLSTAAFDSLQSAIISTGSNDLFRNKLSLWIIRLLVVILIVPVVVVALKSPDILQIFLISDLVSASVIPCLVIGLSDKFYWWRGFDFVVGGLGGIFSVFLFGLVYFKGDTTSAGNLILLENGLYANDWSAFGAFVAAPIGGLLWGFGACGLRLATLYILSRVKGHRFDALDRPIPHTRYVEPYEDPDSERVLEQTDEAKKKGKFF</sequence>
<keyword evidence="6 8" id="KW-0472">Membrane</keyword>
<dbReference type="GO" id="GO:0005886">
    <property type="term" value="C:plasma membrane"/>
    <property type="evidence" value="ECO:0007669"/>
    <property type="project" value="TreeGrafter"/>
</dbReference>
<dbReference type="PANTHER" id="PTHR48086:SF10">
    <property type="entry name" value="AGR155CP"/>
    <property type="match status" value="1"/>
</dbReference>
<feature type="transmembrane region" description="Helical" evidence="8">
    <location>
        <begin position="272"/>
        <end position="293"/>
    </location>
</feature>
<keyword evidence="3" id="KW-0813">Transport</keyword>